<comment type="function">
    <text evidence="2">Adenine glycosylase active on G-A mispairs. MutY also corrects error-prone DNA synthesis past GO lesions which are due to the oxidatively damaged form of guanine: 7,8-dihydro-8-oxoguanine (8-oxo-dGTP).</text>
</comment>
<dbReference type="SMART" id="SM00478">
    <property type="entry name" value="ENDO3c"/>
    <property type="match status" value="1"/>
</dbReference>
<comment type="catalytic activity">
    <reaction evidence="1 14">
        <text>Hydrolyzes free adenine bases from 7,8-dihydro-8-oxoguanine:adenine mismatched double-stranded DNA, leaving an apurinic site.</text>
        <dbReference type="EC" id="3.2.2.31"/>
    </reaction>
</comment>
<dbReference type="EMBL" id="NRRV01000051">
    <property type="protein sequence ID" value="MBK1632570.1"/>
    <property type="molecule type" value="Genomic_DNA"/>
</dbReference>
<keyword evidence="7" id="KW-0479">Metal-binding</keyword>
<dbReference type="PROSITE" id="PS01155">
    <property type="entry name" value="ENDONUCLEASE_III_2"/>
    <property type="match status" value="1"/>
</dbReference>
<evidence type="ECO:0000256" key="14">
    <source>
        <dbReference type="RuleBase" id="RU365096"/>
    </source>
</evidence>
<evidence type="ECO:0000256" key="5">
    <source>
        <dbReference type="ARBA" id="ARBA00022023"/>
    </source>
</evidence>
<evidence type="ECO:0000256" key="7">
    <source>
        <dbReference type="ARBA" id="ARBA00022723"/>
    </source>
</evidence>
<evidence type="ECO:0000256" key="4">
    <source>
        <dbReference type="ARBA" id="ARBA00012045"/>
    </source>
</evidence>
<evidence type="ECO:0000259" key="15">
    <source>
        <dbReference type="PROSITE" id="PS51462"/>
    </source>
</evidence>
<evidence type="ECO:0000256" key="13">
    <source>
        <dbReference type="ARBA" id="ARBA00023295"/>
    </source>
</evidence>
<organism evidence="16 17">
    <name type="scientific">Thiohalocapsa halophila</name>
    <dbReference type="NCBI Taxonomy" id="69359"/>
    <lineage>
        <taxon>Bacteria</taxon>
        <taxon>Pseudomonadati</taxon>
        <taxon>Pseudomonadota</taxon>
        <taxon>Gammaproteobacteria</taxon>
        <taxon>Chromatiales</taxon>
        <taxon>Chromatiaceae</taxon>
        <taxon>Thiohalocapsa</taxon>
    </lineage>
</organism>
<dbReference type="PROSITE" id="PS00764">
    <property type="entry name" value="ENDONUCLEASE_III_1"/>
    <property type="match status" value="1"/>
</dbReference>
<evidence type="ECO:0000256" key="12">
    <source>
        <dbReference type="ARBA" id="ARBA00023204"/>
    </source>
</evidence>
<proteinExistence type="inferred from homology"/>
<keyword evidence="9" id="KW-0378">Hydrolase</keyword>
<evidence type="ECO:0000256" key="2">
    <source>
        <dbReference type="ARBA" id="ARBA00002933"/>
    </source>
</evidence>
<dbReference type="Pfam" id="PF10576">
    <property type="entry name" value="EndIII_4Fe-2S"/>
    <property type="match status" value="1"/>
</dbReference>
<dbReference type="CDD" id="cd03431">
    <property type="entry name" value="NUDIX_DNA_Glycosylase_C-MutY"/>
    <property type="match status" value="1"/>
</dbReference>
<dbReference type="InterPro" id="IPR005760">
    <property type="entry name" value="A/G_AdeGlyc_MutY"/>
</dbReference>
<feature type="domain" description="Nudix hydrolase" evidence="15">
    <location>
        <begin position="247"/>
        <end position="386"/>
    </location>
</feature>
<comment type="cofactor">
    <cofactor evidence="14">
        <name>[4Fe-4S] cluster</name>
        <dbReference type="ChEBI" id="CHEBI:49883"/>
    </cofactor>
    <text evidence="14">Binds 1 [4Fe-4S] cluster.</text>
</comment>
<sequence length="404" mass="43665">MQPRANRTDLLAELPAEPWQAAHFAAALLAWFDEHGRKGLPWQRPATPYRVWVSEIMLQQTQVAVVIPYFERFMARFPDPAALAAADQDAVLHLWSGLGYYARARNLHKAARLVMAEHGGELPRDMASLTALPGIGRSTAGAIRSLAHGEREPILDGNCKRVLARCFAVPGWPGKNDVLARLWRLADALTPAARVAAYNQAMMDLGATLCTRTSPACGRCPVAAHCIALHQGAQRDYPAPKPKRDNPVRRTCLLLVVAPDGRLLLERRAPSGVWGGLWVPPALAQPQPERPVADAAADWCRQRLGTGPARLEMLAPRRHSFTHFHLDIDAVLLNLPGDQAPPAGAAGSATADRVAEALGGLWVDPAQPGDLGLPAPIRRLLDDAVAQLQSADARTASHDNGEAQ</sequence>
<dbReference type="InterPro" id="IPR015797">
    <property type="entry name" value="NUDIX_hydrolase-like_dom_sf"/>
</dbReference>
<keyword evidence="12" id="KW-0234">DNA repair</keyword>
<keyword evidence="17" id="KW-1185">Reference proteome</keyword>
<keyword evidence="11" id="KW-0411">Iron-sulfur</keyword>
<dbReference type="InterPro" id="IPR003265">
    <property type="entry name" value="HhH-GPD_domain"/>
</dbReference>
<comment type="caution">
    <text evidence="16">The sequence shown here is derived from an EMBL/GenBank/DDBJ whole genome shotgun (WGS) entry which is preliminary data.</text>
</comment>
<dbReference type="RefSeq" id="WP_200240245.1">
    <property type="nucleotide sequence ID" value="NZ_NRRV01000051.1"/>
</dbReference>
<evidence type="ECO:0000256" key="11">
    <source>
        <dbReference type="ARBA" id="ARBA00023014"/>
    </source>
</evidence>
<dbReference type="Gene3D" id="1.10.1670.10">
    <property type="entry name" value="Helix-hairpin-Helix base-excision DNA repair enzymes (C-terminal)"/>
    <property type="match status" value="1"/>
</dbReference>
<dbReference type="PANTHER" id="PTHR42944:SF1">
    <property type="entry name" value="ADENINE DNA GLYCOSYLASE"/>
    <property type="match status" value="1"/>
</dbReference>
<dbReference type="SUPFAM" id="SSF55811">
    <property type="entry name" value="Nudix"/>
    <property type="match status" value="1"/>
</dbReference>
<evidence type="ECO:0000256" key="8">
    <source>
        <dbReference type="ARBA" id="ARBA00022763"/>
    </source>
</evidence>
<evidence type="ECO:0000256" key="9">
    <source>
        <dbReference type="ARBA" id="ARBA00022801"/>
    </source>
</evidence>
<evidence type="ECO:0000256" key="6">
    <source>
        <dbReference type="ARBA" id="ARBA00022485"/>
    </source>
</evidence>
<dbReference type="SUPFAM" id="SSF48150">
    <property type="entry name" value="DNA-glycosylase"/>
    <property type="match status" value="1"/>
</dbReference>
<comment type="similarity">
    <text evidence="3 14">Belongs to the Nth/MutY family.</text>
</comment>
<evidence type="ECO:0000256" key="3">
    <source>
        <dbReference type="ARBA" id="ARBA00008343"/>
    </source>
</evidence>
<dbReference type="Proteomes" id="UP000748752">
    <property type="component" value="Unassembled WGS sequence"/>
</dbReference>
<dbReference type="InterPro" id="IPR023170">
    <property type="entry name" value="HhH_base_excis_C"/>
</dbReference>
<keyword evidence="8 14" id="KW-0227">DNA damage</keyword>
<evidence type="ECO:0000256" key="1">
    <source>
        <dbReference type="ARBA" id="ARBA00000843"/>
    </source>
</evidence>
<reference evidence="16 17" key="1">
    <citation type="journal article" date="2020" name="Microorganisms">
        <title>Osmotic Adaptation and Compatible Solute Biosynthesis of Phototrophic Bacteria as Revealed from Genome Analyses.</title>
        <authorList>
            <person name="Imhoff J.F."/>
            <person name="Rahn T."/>
            <person name="Kunzel S."/>
            <person name="Keller A."/>
            <person name="Neulinger S.C."/>
        </authorList>
    </citation>
    <scope>NUCLEOTIDE SEQUENCE [LARGE SCALE GENOMIC DNA]</scope>
    <source>
        <strain evidence="16 17">DSM 6210</strain>
    </source>
</reference>
<evidence type="ECO:0000256" key="10">
    <source>
        <dbReference type="ARBA" id="ARBA00023004"/>
    </source>
</evidence>
<dbReference type="EC" id="3.2.2.31" evidence="4 14"/>
<dbReference type="PROSITE" id="PS51462">
    <property type="entry name" value="NUDIX"/>
    <property type="match status" value="1"/>
</dbReference>
<dbReference type="Pfam" id="PF00633">
    <property type="entry name" value="HHH"/>
    <property type="match status" value="1"/>
</dbReference>
<dbReference type="InterPro" id="IPR003651">
    <property type="entry name" value="Endonuclease3_FeS-loop_motif"/>
</dbReference>
<dbReference type="InterPro" id="IPR044298">
    <property type="entry name" value="MIG/MutY"/>
</dbReference>
<dbReference type="Pfam" id="PF14815">
    <property type="entry name" value="NUDIX_4"/>
    <property type="match status" value="1"/>
</dbReference>
<dbReference type="InterPro" id="IPR004036">
    <property type="entry name" value="Endonuclease-III-like_CS2"/>
</dbReference>
<keyword evidence="6" id="KW-0004">4Fe-4S</keyword>
<dbReference type="InterPro" id="IPR029119">
    <property type="entry name" value="MutY_C"/>
</dbReference>
<keyword evidence="13 14" id="KW-0326">Glycosidase</keyword>
<protein>
    <recommendedName>
        <fullName evidence="5 14">Adenine DNA glycosylase</fullName>
        <ecNumber evidence="4 14">3.2.2.31</ecNumber>
    </recommendedName>
</protein>
<dbReference type="Gene3D" id="1.10.340.30">
    <property type="entry name" value="Hypothetical protein, domain 2"/>
    <property type="match status" value="1"/>
</dbReference>
<dbReference type="Pfam" id="PF00730">
    <property type="entry name" value="HhH-GPD"/>
    <property type="match status" value="1"/>
</dbReference>
<evidence type="ECO:0000313" key="16">
    <source>
        <dbReference type="EMBL" id="MBK1632570.1"/>
    </source>
</evidence>
<dbReference type="NCBIfam" id="TIGR01084">
    <property type="entry name" value="mutY"/>
    <property type="match status" value="1"/>
</dbReference>
<name>A0ABS1CKX2_9GAMM</name>
<gene>
    <name evidence="16" type="primary">mutY</name>
    <name evidence="16" type="ORF">CKO31_17840</name>
</gene>
<dbReference type="InterPro" id="IPR011257">
    <property type="entry name" value="DNA_glycosylase"/>
</dbReference>
<dbReference type="PANTHER" id="PTHR42944">
    <property type="entry name" value="ADENINE DNA GLYCOSYLASE"/>
    <property type="match status" value="1"/>
</dbReference>
<evidence type="ECO:0000313" key="17">
    <source>
        <dbReference type="Proteomes" id="UP000748752"/>
    </source>
</evidence>
<dbReference type="Gene3D" id="3.90.79.10">
    <property type="entry name" value="Nucleoside Triphosphate Pyrophosphohydrolase"/>
    <property type="match status" value="1"/>
</dbReference>
<accession>A0ABS1CKX2</accession>
<dbReference type="InterPro" id="IPR004035">
    <property type="entry name" value="Endouclease-III_FeS-bd_BS"/>
</dbReference>
<keyword evidence="10 14" id="KW-0408">Iron</keyword>
<dbReference type="InterPro" id="IPR000086">
    <property type="entry name" value="NUDIX_hydrolase_dom"/>
</dbReference>
<dbReference type="CDD" id="cd00056">
    <property type="entry name" value="ENDO3c"/>
    <property type="match status" value="1"/>
</dbReference>
<dbReference type="InterPro" id="IPR000445">
    <property type="entry name" value="HhH_motif"/>
</dbReference>